<dbReference type="InterPro" id="IPR025297">
    <property type="entry name" value="DUF4159"/>
</dbReference>
<feature type="domain" description="Aerotolerance regulator N-terminal" evidence="2">
    <location>
        <begin position="6"/>
        <end position="80"/>
    </location>
</feature>
<dbReference type="CDD" id="cd03143">
    <property type="entry name" value="A4_beta-galactosidase_middle_domain"/>
    <property type="match status" value="2"/>
</dbReference>
<feature type="transmembrane region" description="Helical" evidence="1">
    <location>
        <begin position="6"/>
        <end position="27"/>
    </location>
</feature>
<dbReference type="PANTHER" id="PTHR37464:SF1">
    <property type="entry name" value="BLL2463 PROTEIN"/>
    <property type="match status" value="1"/>
</dbReference>
<organism evidence="4 5">
    <name type="scientific">Microvirga puerhi</name>
    <dbReference type="NCBI Taxonomy" id="2876078"/>
    <lineage>
        <taxon>Bacteria</taxon>
        <taxon>Pseudomonadati</taxon>
        <taxon>Pseudomonadota</taxon>
        <taxon>Alphaproteobacteria</taxon>
        <taxon>Hyphomicrobiales</taxon>
        <taxon>Methylobacteriaceae</taxon>
        <taxon>Microvirga</taxon>
    </lineage>
</organism>
<feature type="transmembrane region" description="Helical" evidence="1">
    <location>
        <begin position="656"/>
        <end position="674"/>
    </location>
</feature>
<name>A0ABS7VTT3_9HYPH</name>
<evidence type="ECO:0000313" key="4">
    <source>
        <dbReference type="EMBL" id="MBZ6078327.1"/>
    </source>
</evidence>
<dbReference type="RefSeq" id="WP_224315080.1">
    <property type="nucleotide sequence ID" value="NZ_JAIRBM010000017.1"/>
</dbReference>
<feature type="transmembrane region" description="Helical" evidence="1">
    <location>
        <begin position="60"/>
        <end position="82"/>
    </location>
</feature>
<proteinExistence type="predicted"/>
<dbReference type="Pfam" id="PF13709">
    <property type="entry name" value="DUF4159"/>
    <property type="match status" value="1"/>
</dbReference>
<dbReference type="EMBL" id="JAIRBM010000017">
    <property type="protein sequence ID" value="MBZ6078327.1"/>
    <property type="molecule type" value="Genomic_DNA"/>
</dbReference>
<dbReference type="Proteomes" id="UP000704176">
    <property type="component" value="Unassembled WGS sequence"/>
</dbReference>
<comment type="caution">
    <text evidence="4">The sequence shown here is derived from an EMBL/GenBank/DDBJ whole genome shotgun (WGS) entry which is preliminary data.</text>
</comment>
<gene>
    <name evidence="4" type="ORF">K9B37_18890</name>
</gene>
<accession>A0ABS7VTT3</accession>
<keyword evidence="1" id="KW-0472">Membrane</keyword>
<keyword evidence="1" id="KW-1133">Transmembrane helix</keyword>
<dbReference type="Pfam" id="PF07584">
    <property type="entry name" value="BatA"/>
    <property type="match status" value="1"/>
</dbReference>
<evidence type="ECO:0000313" key="5">
    <source>
        <dbReference type="Proteomes" id="UP000704176"/>
    </source>
</evidence>
<protein>
    <submittedName>
        <fullName evidence="4">DUF4159 domain-containing protein</fullName>
    </submittedName>
</protein>
<dbReference type="InterPro" id="IPR024163">
    <property type="entry name" value="Aerotolerance_reg_N"/>
</dbReference>
<dbReference type="InterPro" id="IPR011933">
    <property type="entry name" value="Double_TM_dom"/>
</dbReference>
<dbReference type="Gene3D" id="3.40.50.12140">
    <property type="entry name" value="Domain of unknown function DUF4159"/>
    <property type="match status" value="1"/>
</dbReference>
<feature type="domain" description="DUF4159" evidence="3">
    <location>
        <begin position="697"/>
        <end position="915"/>
    </location>
</feature>
<evidence type="ECO:0000259" key="3">
    <source>
        <dbReference type="Pfam" id="PF13709"/>
    </source>
</evidence>
<sequence length="935" mass="100282">MLGLPLTFAAPLVLIALAALPAIWLLLRITPPQPRRVDFPPLRIMTDLRPEQEMPARTPWWLLLLRLLVATLLILAAAGPIWNPLTESNSRAPLLMLIDNGFAAAHDWRDRMSIASGRIEAAERDGRVVALAATAGDAQDLQPMSPGTALERLRSFKPLPHLPNRQAHLDSIRRFLEAAPDAEIVWISDGVAGVDGQNFVNGLSSLTKDRSVIVLKPERSPALAVAEAANAGGQLTTTIVRTEANGRDSGIARALDLKNLPLADARFSFAPNATETTATFDVPTEIRNDIARIEILGESSAGAVTLLDERGKRRRVGLVFGGTADQAQPLLSPVYYIEKALTPYAEIRQGHGGVTDAIDQLIDEQVSVLVLADVGGLDREASAKVSSFVEHGGLLLRFAGSRLAAGNDDLVPVHLRRGGRTLGGTLSWDTPKTFAPFTRESPFFGLAIPDEIGIRRQILAEPEGDLPAKTWASLADGTPIVTADKRGEGLIVLFHVTADTTWSNLPLSGLFVDMLRRITALAGSPGDTTAEARNAENQTVAPRLTLDGFGVFSSPPATARAVARNYADRASGEHPPGFYGPVDSSLAVNALVSGDRLAPLDYSALQARIAPLTEAKTIDLRAPLFSLALVLLLLDTLASLWLSGQLGNLFGRMRRVGAGAAILLAAIFFAGFSSDGYAQNERAPLSQDAQASALVTRLAYVITGDEQIDQTSKAGLMGLSQVLSMRTAFQPGDPIGIDPARDELAFYPLLYWPIVASRPLPSDAAIRRLDAFMKGGGTVIFDTRDAFSTRPDGAVSAEGQYLRRMLTGLDIPELEPVPADHVLTKTFYILDDFPGRYATGQTWVEALPPPTEDTANRPARSGDGVSPIIITSNDLAAAWAVGARGEALFPVVGSDQQRQRELSFRSGINIVMYALTGNYKADQVHVPALLERLGQ</sequence>
<evidence type="ECO:0000259" key="2">
    <source>
        <dbReference type="Pfam" id="PF07584"/>
    </source>
</evidence>
<reference evidence="4 5" key="1">
    <citation type="submission" date="2021-09" db="EMBL/GenBank/DDBJ databases">
        <title>The complete genome sequence of a new microorganism.</title>
        <authorList>
            <person name="Zi Z."/>
        </authorList>
    </citation>
    <scope>NUCLEOTIDE SEQUENCE [LARGE SCALE GENOMIC DNA]</scope>
    <source>
        <strain evidence="4 5">WGZ8</strain>
    </source>
</reference>
<feature type="transmembrane region" description="Helical" evidence="1">
    <location>
        <begin position="624"/>
        <end position="644"/>
    </location>
</feature>
<evidence type="ECO:0000256" key="1">
    <source>
        <dbReference type="SAM" id="Phobius"/>
    </source>
</evidence>
<dbReference type="NCBIfam" id="TIGR02226">
    <property type="entry name" value="two_anch"/>
    <property type="match status" value="1"/>
</dbReference>
<dbReference type="PANTHER" id="PTHR37464">
    <property type="entry name" value="BLL2463 PROTEIN"/>
    <property type="match status" value="1"/>
</dbReference>
<keyword evidence="5" id="KW-1185">Reference proteome</keyword>
<keyword evidence="1" id="KW-0812">Transmembrane</keyword>